<feature type="domain" description="Response regulatory" evidence="5">
    <location>
        <begin position="247"/>
        <end position="363"/>
    </location>
</feature>
<evidence type="ECO:0000313" key="7">
    <source>
        <dbReference type="EMBL" id="EAR08468.1"/>
    </source>
</evidence>
<dbReference type="PANTHER" id="PTHR45138:SF9">
    <property type="entry name" value="DIGUANYLATE CYCLASE DGCM-RELATED"/>
    <property type="match status" value="1"/>
</dbReference>
<dbReference type="GO" id="GO:0052621">
    <property type="term" value="F:diguanylate cyclase activity"/>
    <property type="evidence" value="ECO:0007669"/>
    <property type="project" value="UniProtKB-EC"/>
</dbReference>
<dbReference type="InterPro" id="IPR011006">
    <property type="entry name" value="CheY-like_superfamily"/>
</dbReference>
<dbReference type="CDD" id="cd00156">
    <property type="entry name" value="REC"/>
    <property type="match status" value="1"/>
</dbReference>
<dbReference type="Pfam" id="PF00990">
    <property type="entry name" value="GGDEF"/>
    <property type="match status" value="1"/>
</dbReference>
<gene>
    <name evidence="7" type="ORF">MED297_17787</name>
</gene>
<dbReference type="PROSITE" id="PS50110">
    <property type="entry name" value="RESPONSE_REGULATORY"/>
    <property type="match status" value="1"/>
</dbReference>
<dbReference type="Gene3D" id="3.30.70.270">
    <property type="match status" value="1"/>
</dbReference>
<dbReference type="GO" id="GO:0043709">
    <property type="term" value="P:cell adhesion involved in single-species biofilm formation"/>
    <property type="evidence" value="ECO:0007669"/>
    <property type="project" value="TreeGrafter"/>
</dbReference>
<evidence type="ECO:0000313" key="8">
    <source>
        <dbReference type="Proteomes" id="UP000005953"/>
    </source>
</evidence>
<evidence type="ECO:0000256" key="2">
    <source>
        <dbReference type="ARBA" id="ARBA00012528"/>
    </source>
</evidence>
<dbReference type="PANTHER" id="PTHR45138">
    <property type="entry name" value="REGULATORY COMPONENTS OF SENSORY TRANSDUCTION SYSTEM"/>
    <property type="match status" value="1"/>
</dbReference>
<dbReference type="OrthoDB" id="9812260at2"/>
<dbReference type="SUPFAM" id="SSF52172">
    <property type="entry name" value="CheY-like"/>
    <property type="match status" value="1"/>
</dbReference>
<dbReference type="EC" id="2.7.7.65" evidence="2"/>
<keyword evidence="4" id="KW-0597">Phosphoprotein</keyword>
<dbReference type="GO" id="GO:0000160">
    <property type="term" value="P:phosphorelay signal transduction system"/>
    <property type="evidence" value="ECO:0007669"/>
    <property type="project" value="InterPro"/>
</dbReference>
<dbReference type="SMART" id="SM00267">
    <property type="entry name" value="GGDEF"/>
    <property type="match status" value="1"/>
</dbReference>
<dbReference type="FunFam" id="3.30.70.270:FF:000001">
    <property type="entry name" value="Diguanylate cyclase domain protein"/>
    <property type="match status" value="1"/>
</dbReference>
<keyword evidence="8" id="KW-1185">Reference proteome</keyword>
<dbReference type="GO" id="GO:1902201">
    <property type="term" value="P:negative regulation of bacterial-type flagellum-dependent cell motility"/>
    <property type="evidence" value="ECO:0007669"/>
    <property type="project" value="TreeGrafter"/>
</dbReference>
<dbReference type="PROSITE" id="PS50887">
    <property type="entry name" value="GGDEF"/>
    <property type="match status" value="1"/>
</dbReference>
<comment type="caution">
    <text evidence="7">The sequence shown here is derived from an EMBL/GenBank/DDBJ whole genome shotgun (WGS) entry which is preliminary data.</text>
</comment>
<evidence type="ECO:0000256" key="4">
    <source>
        <dbReference type="PROSITE-ProRule" id="PRU00169"/>
    </source>
</evidence>
<dbReference type="RefSeq" id="WP_008043986.1">
    <property type="nucleotide sequence ID" value="NZ_CH724150.1"/>
</dbReference>
<dbReference type="Pfam" id="PF00072">
    <property type="entry name" value="Response_reg"/>
    <property type="match status" value="1"/>
</dbReference>
<feature type="modified residue" description="4-aspartylphosphate" evidence="4">
    <location>
        <position position="296"/>
    </location>
</feature>
<dbReference type="STRING" id="314283.MED297_17787"/>
<dbReference type="EMBL" id="AAOE01000020">
    <property type="protein sequence ID" value="EAR08468.1"/>
    <property type="molecule type" value="Genomic_DNA"/>
</dbReference>
<dbReference type="CDD" id="cd01949">
    <property type="entry name" value="GGDEF"/>
    <property type="match status" value="1"/>
</dbReference>
<proteinExistence type="predicted"/>
<reference evidence="7 8" key="1">
    <citation type="submission" date="2006-02" db="EMBL/GenBank/DDBJ databases">
        <authorList>
            <person name="Pinhassi J."/>
            <person name="Pedros-Alio C."/>
            <person name="Ferriera S."/>
            <person name="Johnson J."/>
            <person name="Kravitz S."/>
            <person name="Halpern A."/>
            <person name="Remington K."/>
            <person name="Beeson K."/>
            <person name="Tran B."/>
            <person name="Rogers Y.-H."/>
            <person name="Friedman R."/>
            <person name="Venter J.C."/>
        </authorList>
    </citation>
    <scope>NUCLEOTIDE SEQUENCE [LARGE SCALE GENOMIC DNA]</scope>
    <source>
        <strain evidence="7 8">MED297</strain>
    </source>
</reference>
<dbReference type="InterPro" id="IPR043128">
    <property type="entry name" value="Rev_trsase/Diguanyl_cyclase"/>
</dbReference>
<organism evidence="7 8">
    <name type="scientific">Reinekea blandensis MED297</name>
    <dbReference type="NCBI Taxonomy" id="314283"/>
    <lineage>
        <taxon>Bacteria</taxon>
        <taxon>Pseudomonadati</taxon>
        <taxon>Pseudomonadota</taxon>
        <taxon>Gammaproteobacteria</taxon>
        <taxon>Oceanospirillales</taxon>
        <taxon>Saccharospirillaceae</taxon>
        <taxon>Reinekea</taxon>
    </lineage>
</organism>
<dbReference type="HOGENOM" id="CLU_000445_11_28_6"/>
<dbReference type="InterPro" id="IPR000160">
    <property type="entry name" value="GGDEF_dom"/>
</dbReference>
<dbReference type="InterPro" id="IPR029787">
    <property type="entry name" value="Nucleotide_cyclase"/>
</dbReference>
<dbReference type="InterPro" id="IPR050469">
    <property type="entry name" value="Diguanylate_Cyclase"/>
</dbReference>
<dbReference type="SMART" id="SM00448">
    <property type="entry name" value="REC"/>
    <property type="match status" value="1"/>
</dbReference>
<evidence type="ECO:0000259" key="5">
    <source>
        <dbReference type="PROSITE" id="PS50110"/>
    </source>
</evidence>
<accession>A4BHC0</accession>
<name>A4BHC0_9GAMM</name>
<protein>
    <recommendedName>
        <fullName evidence="2">diguanylate cyclase</fullName>
        <ecNumber evidence="2">2.7.7.65</ecNumber>
    </recommendedName>
</protein>
<dbReference type="Gene3D" id="3.40.50.2300">
    <property type="match status" value="2"/>
</dbReference>
<dbReference type="SUPFAM" id="SSF55073">
    <property type="entry name" value="Nucleotide cyclase"/>
    <property type="match status" value="1"/>
</dbReference>
<evidence type="ECO:0000259" key="6">
    <source>
        <dbReference type="PROSITE" id="PS50887"/>
    </source>
</evidence>
<comment type="cofactor">
    <cofactor evidence="1">
        <name>Mg(2+)</name>
        <dbReference type="ChEBI" id="CHEBI:18420"/>
    </cofactor>
</comment>
<dbReference type="NCBIfam" id="TIGR00254">
    <property type="entry name" value="GGDEF"/>
    <property type="match status" value="1"/>
</dbReference>
<comment type="catalytic activity">
    <reaction evidence="3">
        <text>2 GTP = 3',3'-c-di-GMP + 2 diphosphate</text>
        <dbReference type="Rhea" id="RHEA:24898"/>
        <dbReference type="ChEBI" id="CHEBI:33019"/>
        <dbReference type="ChEBI" id="CHEBI:37565"/>
        <dbReference type="ChEBI" id="CHEBI:58805"/>
        <dbReference type="EC" id="2.7.7.65"/>
    </reaction>
</comment>
<dbReference type="GO" id="GO:0005886">
    <property type="term" value="C:plasma membrane"/>
    <property type="evidence" value="ECO:0007669"/>
    <property type="project" value="TreeGrafter"/>
</dbReference>
<dbReference type="InterPro" id="IPR001789">
    <property type="entry name" value="Sig_transdc_resp-reg_receiver"/>
</dbReference>
<evidence type="ECO:0000256" key="1">
    <source>
        <dbReference type="ARBA" id="ARBA00001946"/>
    </source>
</evidence>
<feature type="domain" description="GGDEF" evidence="6">
    <location>
        <begin position="403"/>
        <end position="535"/>
    </location>
</feature>
<evidence type="ECO:0000256" key="3">
    <source>
        <dbReference type="ARBA" id="ARBA00034247"/>
    </source>
</evidence>
<dbReference type="Proteomes" id="UP000005953">
    <property type="component" value="Unassembled WGS sequence"/>
</dbReference>
<sequence length="539" mass="60681">MSEEKKLQLEKLKQHFGRRVHEQARSIVNSWGALQEVHWNEHWYQEFLQSAGKLNKLASRYQFDQLAESSEELVTMLGESDRNRAPTSAVLERLNQCISDIADTCSRSNDDLPLQQISSGRKPVYLCFKNTDMADTISEQLHHFGIPSSHYPTADALQQSILYRLPAAIVVDTEFDGNGIDLISRLQQNMRATIPAIFYSEETPTIEQRLSVVRANGIAFFDHNLDFGRLVEHLMGIYAMRNEQPYRVLVVDDSKSQAFYAEKVLNHAGLFTRTVLEPLKVLEVIDSFQPDAILMDMYMPGCTGPELARVIRQQPRYDAIPILYLSAESDVEKQLDAVSQGGDDFLTKPVPKEVLISTVMNRCRRYRGLHEQVIRDGLTGLVDHNHSLEALNRAIESSEAEGRLVSFAMLDIDRFKSVNDTYGHGMGDRIIHALALFLSQRFRVTDTIGRYGGEEFAIVLPDTDEATACRLLDEVREGFAQVEHRRGDLAIQVTFSCGVAQAKPDDDASSLAQRADEALYLAKKQGRNAVCGSDQSDHS</sequence>
<dbReference type="AlphaFoldDB" id="A4BHC0"/>